<reference evidence="1 2" key="1">
    <citation type="journal article" date="2022" name="New Phytol.">
        <title>Ecological generalism drives hyperdiversity of secondary metabolite gene clusters in xylarialean endophytes.</title>
        <authorList>
            <person name="Franco M.E.E."/>
            <person name="Wisecaver J.H."/>
            <person name="Arnold A.E."/>
            <person name="Ju Y.M."/>
            <person name="Slot J.C."/>
            <person name="Ahrendt S."/>
            <person name="Moore L.P."/>
            <person name="Eastman K.E."/>
            <person name="Scott K."/>
            <person name="Konkel Z."/>
            <person name="Mondo S.J."/>
            <person name="Kuo A."/>
            <person name="Hayes R.D."/>
            <person name="Haridas S."/>
            <person name="Andreopoulos B."/>
            <person name="Riley R."/>
            <person name="LaButti K."/>
            <person name="Pangilinan J."/>
            <person name="Lipzen A."/>
            <person name="Amirebrahimi M."/>
            <person name="Yan J."/>
            <person name="Adam C."/>
            <person name="Keymanesh K."/>
            <person name="Ng V."/>
            <person name="Louie K."/>
            <person name="Northen T."/>
            <person name="Drula E."/>
            <person name="Henrissat B."/>
            <person name="Hsieh H.M."/>
            <person name="Youens-Clark K."/>
            <person name="Lutzoni F."/>
            <person name="Miadlikowska J."/>
            <person name="Eastwood D.C."/>
            <person name="Hamelin R.C."/>
            <person name="Grigoriev I.V."/>
            <person name="U'Ren J.M."/>
        </authorList>
    </citation>
    <scope>NUCLEOTIDE SEQUENCE [LARGE SCALE GENOMIC DNA]</scope>
    <source>
        <strain evidence="1 2">ER1909</strain>
    </source>
</reference>
<accession>A0ACC0CRZ0</accession>
<evidence type="ECO:0000313" key="1">
    <source>
        <dbReference type="EMBL" id="KAI6083171.1"/>
    </source>
</evidence>
<organism evidence="1 2">
    <name type="scientific">Hypoxylon rubiginosum</name>
    <dbReference type="NCBI Taxonomy" id="110542"/>
    <lineage>
        <taxon>Eukaryota</taxon>
        <taxon>Fungi</taxon>
        <taxon>Dikarya</taxon>
        <taxon>Ascomycota</taxon>
        <taxon>Pezizomycotina</taxon>
        <taxon>Sordariomycetes</taxon>
        <taxon>Xylariomycetidae</taxon>
        <taxon>Xylariales</taxon>
        <taxon>Hypoxylaceae</taxon>
        <taxon>Hypoxylon</taxon>
    </lineage>
</organism>
<proteinExistence type="predicted"/>
<gene>
    <name evidence="1" type="ORF">F4821DRAFT_195793</name>
</gene>
<sequence>MLVFSYDKEWKQDNVSILIRTSDEFCCVKSPKNGYIRQLFFRAFVQNHLKSRVSGYIEKTKKISKQFKSTLTGTIHPLPSKTSFIIPTLPSSPTHDSIEPTLRSIENTSEPISTEESNGPIPSQDTEPISLPDLSNNYQFESAPTSWDVVREKYKDVPPELSIKPQLRKIGSLPARNPLEPNPRNPPQRKGYNLYRLSNLRAALLQVAGDALSGEAQCTNCQAGKGPWNLCVVGPSNDIFGACANCSYNGRNTICNLYKPPRNQARQYDSQSCWTFNVTFSQRIYVSAANYEADTFHSHWQIEITGEEIASILLSIEPTLQLDEFEEILIDILTKAPTPLSLESVSS</sequence>
<comment type="caution">
    <text evidence="1">The sequence shown here is derived from an EMBL/GenBank/DDBJ whole genome shotgun (WGS) entry which is preliminary data.</text>
</comment>
<protein>
    <submittedName>
        <fullName evidence="1">Uncharacterized protein</fullName>
    </submittedName>
</protein>
<name>A0ACC0CRZ0_9PEZI</name>
<dbReference type="EMBL" id="MU394356">
    <property type="protein sequence ID" value="KAI6083171.1"/>
    <property type="molecule type" value="Genomic_DNA"/>
</dbReference>
<keyword evidence="2" id="KW-1185">Reference proteome</keyword>
<evidence type="ECO:0000313" key="2">
    <source>
        <dbReference type="Proteomes" id="UP001497680"/>
    </source>
</evidence>
<dbReference type="Proteomes" id="UP001497680">
    <property type="component" value="Unassembled WGS sequence"/>
</dbReference>